<proteinExistence type="predicted"/>
<protein>
    <submittedName>
        <fullName evidence="1">Uncharacterized protein</fullName>
    </submittedName>
</protein>
<dbReference type="EMBL" id="BGZK01001327">
    <property type="protein sequence ID" value="GBP77340.1"/>
    <property type="molecule type" value="Genomic_DNA"/>
</dbReference>
<name>A0A4C1YQB6_EUMVA</name>
<accession>A0A4C1YQB6</accession>
<dbReference type="AlphaFoldDB" id="A0A4C1YQB6"/>
<sequence>MHLITDFRESTTHTIRVFWTIHFPNSCARRSPQIWHRVLRFVFALTHSKAEATLKPGKEIDASQTERLGRSCLSVSCSALSLARSAQAERDNESCFFVRASGVHRFIRRQKI</sequence>
<evidence type="ECO:0000313" key="1">
    <source>
        <dbReference type="EMBL" id="GBP77340.1"/>
    </source>
</evidence>
<reference evidence="1 2" key="1">
    <citation type="journal article" date="2019" name="Commun. Biol.">
        <title>The bagworm genome reveals a unique fibroin gene that provides high tensile strength.</title>
        <authorList>
            <person name="Kono N."/>
            <person name="Nakamura H."/>
            <person name="Ohtoshi R."/>
            <person name="Tomita M."/>
            <person name="Numata K."/>
            <person name="Arakawa K."/>
        </authorList>
    </citation>
    <scope>NUCLEOTIDE SEQUENCE [LARGE SCALE GENOMIC DNA]</scope>
</reference>
<organism evidence="1 2">
    <name type="scientific">Eumeta variegata</name>
    <name type="common">Bagworm moth</name>
    <name type="synonym">Eumeta japonica</name>
    <dbReference type="NCBI Taxonomy" id="151549"/>
    <lineage>
        <taxon>Eukaryota</taxon>
        <taxon>Metazoa</taxon>
        <taxon>Ecdysozoa</taxon>
        <taxon>Arthropoda</taxon>
        <taxon>Hexapoda</taxon>
        <taxon>Insecta</taxon>
        <taxon>Pterygota</taxon>
        <taxon>Neoptera</taxon>
        <taxon>Endopterygota</taxon>
        <taxon>Lepidoptera</taxon>
        <taxon>Glossata</taxon>
        <taxon>Ditrysia</taxon>
        <taxon>Tineoidea</taxon>
        <taxon>Psychidae</taxon>
        <taxon>Oiketicinae</taxon>
        <taxon>Eumeta</taxon>
    </lineage>
</organism>
<gene>
    <name evidence="1" type="ORF">EVAR_54712_1</name>
</gene>
<dbReference type="Proteomes" id="UP000299102">
    <property type="component" value="Unassembled WGS sequence"/>
</dbReference>
<comment type="caution">
    <text evidence="1">The sequence shown here is derived from an EMBL/GenBank/DDBJ whole genome shotgun (WGS) entry which is preliminary data.</text>
</comment>
<evidence type="ECO:0000313" key="2">
    <source>
        <dbReference type="Proteomes" id="UP000299102"/>
    </source>
</evidence>
<keyword evidence="2" id="KW-1185">Reference proteome</keyword>